<proteinExistence type="predicted"/>
<protein>
    <submittedName>
        <fullName evidence="2">DUF3363 domain-containing protein</fullName>
    </submittedName>
</protein>
<dbReference type="Pfam" id="PF11843">
    <property type="entry name" value="DUF3363"/>
    <property type="match status" value="2"/>
</dbReference>
<evidence type="ECO:0000313" key="3">
    <source>
        <dbReference type="Proteomes" id="UP000755104"/>
    </source>
</evidence>
<dbReference type="RefSeq" id="WP_221555698.1">
    <property type="nucleotide sequence ID" value="NZ_JAIGNO010000002.1"/>
</dbReference>
<feature type="region of interest" description="Disordered" evidence="1">
    <location>
        <begin position="35"/>
        <end position="61"/>
    </location>
</feature>
<comment type="caution">
    <text evidence="2">The sequence shown here is derived from an EMBL/GenBank/DDBJ whole genome shotgun (WGS) entry which is preliminary data.</text>
</comment>
<dbReference type="EMBL" id="JAIGNO010000002">
    <property type="protein sequence ID" value="MBX7481637.1"/>
    <property type="molecule type" value="Genomic_DNA"/>
</dbReference>
<evidence type="ECO:0000256" key="1">
    <source>
        <dbReference type="SAM" id="MobiDB-lite"/>
    </source>
</evidence>
<reference evidence="2 3" key="1">
    <citation type="submission" date="2021-08" db="EMBL/GenBank/DDBJ databases">
        <title>Comparative Genomics Analysis of the Genus Qipengyuania Reveals Extensive Genetic Diversity and Metabolic Versatility, Including the Description of Fifteen Novel Species.</title>
        <authorList>
            <person name="Liu Y."/>
        </authorList>
    </citation>
    <scope>NUCLEOTIDE SEQUENCE [LARGE SCALE GENOMIC DNA]</scope>
    <source>
        <strain evidence="2 3">6D47A</strain>
    </source>
</reference>
<gene>
    <name evidence="2" type="ORF">K3174_03785</name>
</gene>
<name>A0ABS7J2Z1_9SPHN</name>
<keyword evidence="3" id="KW-1185">Reference proteome</keyword>
<evidence type="ECO:0000313" key="2">
    <source>
        <dbReference type="EMBL" id="MBX7481637.1"/>
    </source>
</evidence>
<feature type="compositionally biased region" description="Basic and acidic residues" evidence="1">
    <location>
        <begin position="7"/>
        <end position="17"/>
    </location>
</feature>
<feature type="region of interest" description="Disordered" evidence="1">
    <location>
        <begin position="1"/>
        <end position="20"/>
    </location>
</feature>
<organism evidence="2 3">
    <name type="scientific">Qipengyuania qiaonensis</name>
    <dbReference type="NCBI Taxonomy" id="2867240"/>
    <lineage>
        <taxon>Bacteria</taxon>
        <taxon>Pseudomonadati</taxon>
        <taxon>Pseudomonadota</taxon>
        <taxon>Alphaproteobacteria</taxon>
        <taxon>Sphingomonadales</taxon>
        <taxon>Erythrobacteraceae</taxon>
        <taxon>Qipengyuania</taxon>
    </lineage>
</organism>
<sequence>MADDDFDVRPGRSRDQGARSYRRAKSLVGRVQQIGRRSGRARRSLIGGSARGTGRFGRGRHAAIARRSRRFQRRVIVKARVVRHRGARFRSAPLSRHIAYLSRDGVTRDGADGRMFDARSDHADGEAFAARCEDDRHHFRFMISPEDAAEMSDLKAFTRELASDMARDLGTPLDWVAIDHWNTASPHVHMLVRGVAEDGGDLVIDRGYISSGLRARAEERVTIELGPRSEREIEAALRREVDAERWTGLDRRLQRLGGDDGLIDLRPEASRSNGRDTGFLIGRAQTLERMGLAERMGPASWRLSGRFKPTLRELGERGDIVKTIHRAMAAHDLAAAPDRLVLAPATGMAAEARMVEGRLIERGLHDELTGEAYAIVDATDGRTHYLRFPELERTSDAAPGAIVLHSRWTDRKGRDQASLLVRSDLPIERQITAHGATWLDRQLLAPLPDKTNTGFGAEVGAALDRRIDWLAEQGLATRQAGRVVFARNLLAGLREGELREATQAISARLGSEARTAGPGDTVAGVYRERLSLASGRFALIDGGMGFQLVPWRQDLERHLGAEVAGRINQRGGIDWSFGRRRGPVI</sequence>
<dbReference type="InterPro" id="IPR021795">
    <property type="entry name" value="DUF3363"/>
</dbReference>
<accession>A0ABS7J2Z1</accession>
<dbReference type="Proteomes" id="UP000755104">
    <property type="component" value="Unassembled WGS sequence"/>
</dbReference>